<proteinExistence type="predicted"/>
<sequence>MFHGMYSERFSTNTKGSNIKNANHKKTEIRLIYVKSECFGNNDDKCGCASQTNWSLFMVSAAVSVCYFFIIVITAASVNTFNSNTAFWGFMGFLIYGFAVSASLAGVMHNSDERNQIENNLNAFWDDGENQIHPAPVVDPVIPFNENQQELPQQNDYWNIPQPEDLRFRDENRHEIPERPPGQAENNRNERNEAVDCTICYEVYDNQGCTIGLVSESDTNPIRIGLLARSLALKFWLRSLARQKSSSSQLARSRSLATFFREV</sequence>
<name>E4YDI7_OIKDI</name>
<keyword evidence="1" id="KW-0812">Transmembrane</keyword>
<keyword evidence="1" id="KW-0472">Membrane</keyword>
<feature type="transmembrane region" description="Helical" evidence="1">
    <location>
        <begin position="87"/>
        <end position="107"/>
    </location>
</feature>
<gene>
    <name evidence="2" type="ORF">GSOID_T00021522001</name>
</gene>
<organism evidence="2">
    <name type="scientific">Oikopleura dioica</name>
    <name type="common">Tunicate</name>
    <dbReference type="NCBI Taxonomy" id="34765"/>
    <lineage>
        <taxon>Eukaryota</taxon>
        <taxon>Metazoa</taxon>
        <taxon>Chordata</taxon>
        <taxon>Tunicata</taxon>
        <taxon>Appendicularia</taxon>
        <taxon>Copelata</taxon>
        <taxon>Oikopleuridae</taxon>
        <taxon>Oikopleura</taxon>
    </lineage>
</organism>
<feature type="transmembrane region" description="Helical" evidence="1">
    <location>
        <begin position="54"/>
        <end position="75"/>
    </location>
</feature>
<dbReference type="EMBL" id="FN654430">
    <property type="protein sequence ID" value="CBY33598.1"/>
    <property type="molecule type" value="Genomic_DNA"/>
</dbReference>
<protein>
    <submittedName>
        <fullName evidence="2">Uncharacterized protein</fullName>
    </submittedName>
</protein>
<keyword evidence="1" id="KW-1133">Transmembrane helix</keyword>
<evidence type="ECO:0000313" key="2">
    <source>
        <dbReference type="EMBL" id="CBY33598.1"/>
    </source>
</evidence>
<dbReference type="AlphaFoldDB" id="E4YDI7"/>
<evidence type="ECO:0000256" key="1">
    <source>
        <dbReference type="SAM" id="Phobius"/>
    </source>
</evidence>
<accession>E4YDI7</accession>
<reference evidence="2" key="1">
    <citation type="journal article" date="2010" name="Science">
        <title>Plasticity of animal genome architecture unmasked by rapid evolution of a pelagic tunicate.</title>
        <authorList>
            <person name="Denoeud F."/>
            <person name="Henriet S."/>
            <person name="Mungpakdee S."/>
            <person name="Aury J.M."/>
            <person name="Da Silva C."/>
            <person name="Brinkmann H."/>
            <person name="Mikhaleva J."/>
            <person name="Olsen L.C."/>
            <person name="Jubin C."/>
            <person name="Canestro C."/>
            <person name="Bouquet J.M."/>
            <person name="Danks G."/>
            <person name="Poulain J."/>
            <person name="Campsteijn C."/>
            <person name="Adamski M."/>
            <person name="Cross I."/>
            <person name="Yadetie F."/>
            <person name="Muffato M."/>
            <person name="Louis A."/>
            <person name="Butcher S."/>
            <person name="Tsagkogeorga G."/>
            <person name="Konrad A."/>
            <person name="Singh S."/>
            <person name="Jensen M.F."/>
            <person name="Cong E.H."/>
            <person name="Eikeseth-Otteraa H."/>
            <person name="Noel B."/>
            <person name="Anthouard V."/>
            <person name="Porcel B.M."/>
            <person name="Kachouri-Lafond R."/>
            <person name="Nishino A."/>
            <person name="Ugolini M."/>
            <person name="Chourrout P."/>
            <person name="Nishida H."/>
            <person name="Aasland R."/>
            <person name="Huzurbazar S."/>
            <person name="Westhof E."/>
            <person name="Delsuc F."/>
            <person name="Lehrach H."/>
            <person name="Reinhardt R."/>
            <person name="Weissenbach J."/>
            <person name="Roy S.W."/>
            <person name="Artiguenave F."/>
            <person name="Postlethwait J.H."/>
            <person name="Manak J.R."/>
            <person name="Thompson E.M."/>
            <person name="Jaillon O."/>
            <person name="Du Pasquier L."/>
            <person name="Boudinot P."/>
            <person name="Liberles D.A."/>
            <person name="Volff J.N."/>
            <person name="Philippe H."/>
            <person name="Lenhard B."/>
            <person name="Roest Crollius H."/>
            <person name="Wincker P."/>
            <person name="Chourrout D."/>
        </authorList>
    </citation>
    <scope>NUCLEOTIDE SEQUENCE [LARGE SCALE GENOMIC DNA]</scope>
</reference>
<dbReference type="Proteomes" id="UP000011014">
    <property type="component" value="Unassembled WGS sequence"/>
</dbReference>